<protein>
    <recommendedName>
        <fullName evidence="5">Curlin associated repeat-containing protein</fullName>
    </recommendedName>
</protein>
<evidence type="ECO:0008006" key="5">
    <source>
        <dbReference type="Google" id="ProtNLM"/>
    </source>
</evidence>
<keyword evidence="2" id="KW-0732">Signal</keyword>
<feature type="chain" id="PRO_5037064057" description="Curlin associated repeat-containing protein" evidence="2">
    <location>
        <begin position="25"/>
        <end position="770"/>
    </location>
</feature>
<evidence type="ECO:0000313" key="3">
    <source>
        <dbReference type="EMBL" id="NIA67446.1"/>
    </source>
</evidence>
<dbReference type="EMBL" id="JAAQPH010000002">
    <property type="protein sequence ID" value="NIA67446.1"/>
    <property type="molecule type" value="Genomic_DNA"/>
</dbReference>
<proteinExistence type="predicted"/>
<feature type="region of interest" description="Disordered" evidence="1">
    <location>
        <begin position="47"/>
        <end position="70"/>
    </location>
</feature>
<sequence>MRKSLIAGASVFALVAGLSGTAFAQSADLNSASATNTMNQDVVNKASATDDENSNDGIGGDPSESFNNNFDQHTFQDQVLNQNNINSGINSAQQGGNAAAIAVDGDGAGGGGGPDVETNIAKAKNDATQTVTNKAEVDSPDDEGLGDGIGGSAEDSFNNNFGADTFDNQVINQNNINSGVNSAQQGGNAAAIAVDLDGATGPTPVKNTAEADNVLDQTVTNKALVGDDSDGNDAILGENNDSNNNNFGSRTFENQVINQNNINSGLNSAQQGANTVAIAVSAQDGATPSFGVVELDSETAEVINSAIENVAEAFDLDASAIGNGGDPEASEINKATATSDGVQDVTNVAKNEAETNDDGGAGGDPDDSFANEFGFETFENQTINQNNINAGINSAQQGANTVAIATDVDDGDVDGEDMNIANAKSTQDQQFSNKAKAAGEDNDGVGGFDDNDNSDSLYNNFGEETFKDQVINQNNINAGINNGQQGMDTVALAIDNSASDMDTNMATAKSDGTQNGENIANDSSQGDRPDADDGDPVEHGLGIGGGAEESNLNNQFGDNTFENQVINQNNINAGINSAQQGANTAAIAVADDGSIVDTNIATSKTFLDQGDDEAPLSNLAKVTGDESGGVGGNPTGQGDGEDPFTNEFGEATFQDQVINQNNINSGINSAQQGANTVAMAIDLGGGGGLDLNTAVALSDLDQTVTNTATVSGNSNAGIGGSPEYAFNNNFGDNTFRNQVMNQNNINSGINSVQQGANTVAVAFSGNSSGN</sequence>
<dbReference type="Proteomes" id="UP000761264">
    <property type="component" value="Unassembled WGS sequence"/>
</dbReference>
<accession>A0A967EUN4</accession>
<feature type="region of interest" description="Disordered" evidence="1">
    <location>
        <begin position="621"/>
        <end position="642"/>
    </location>
</feature>
<feature type="region of interest" description="Disordered" evidence="1">
    <location>
        <begin position="124"/>
        <end position="145"/>
    </location>
</feature>
<reference evidence="3" key="1">
    <citation type="submission" date="2020-03" db="EMBL/GenBank/DDBJ databases">
        <title>Genome of Pelagibius litoralis DSM 21314T.</title>
        <authorList>
            <person name="Wang G."/>
        </authorList>
    </citation>
    <scope>NUCLEOTIDE SEQUENCE</scope>
    <source>
        <strain evidence="3">DSM 21314</strain>
    </source>
</reference>
<keyword evidence="4" id="KW-1185">Reference proteome</keyword>
<comment type="caution">
    <text evidence="3">The sequence shown here is derived from an EMBL/GenBank/DDBJ whole genome shotgun (WGS) entry which is preliminary data.</text>
</comment>
<organism evidence="3 4">
    <name type="scientific">Pelagibius litoralis</name>
    <dbReference type="NCBI Taxonomy" id="374515"/>
    <lineage>
        <taxon>Bacteria</taxon>
        <taxon>Pseudomonadati</taxon>
        <taxon>Pseudomonadota</taxon>
        <taxon>Alphaproteobacteria</taxon>
        <taxon>Rhodospirillales</taxon>
        <taxon>Rhodovibrionaceae</taxon>
        <taxon>Pelagibius</taxon>
    </lineage>
</organism>
<feature type="compositionally biased region" description="Gly residues" evidence="1">
    <location>
        <begin position="626"/>
        <end position="638"/>
    </location>
</feature>
<feature type="compositionally biased region" description="Polar residues" evidence="1">
    <location>
        <begin position="502"/>
        <end position="524"/>
    </location>
</feature>
<evidence type="ECO:0000313" key="4">
    <source>
        <dbReference type="Proteomes" id="UP000761264"/>
    </source>
</evidence>
<feature type="region of interest" description="Disordered" evidence="1">
    <location>
        <begin position="426"/>
        <end position="454"/>
    </location>
</feature>
<feature type="region of interest" description="Disordered" evidence="1">
    <location>
        <begin position="223"/>
        <end position="250"/>
    </location>
</feature>
<name>A0A967EUN4_9PROT</name>
<dbReference type="RefSeq" id="WP_167221026.1">
    <property type="nucleotide sequence ID" value="NZ_JAAQPH010000002.1"/>
</dbReference>
<gene>
    <name evidence="3" type="ORF">HBA54_02465</name>
</gene>
<feature type="signal peptide" evidence="2">
    <location>
        <begin position="1"/>
        <end position="24"/>
    </location>
</feature>
<dbReference type="AlphaFoldDB" id="A0A967EUN4"/>
<evidence type="ECO:0000256" key="2">
    <source>
        <dbReference type="SAM" id="SignalP"/>
    </source>
</evidence>
<feature type="region of interest" description="Disordered" evidence="1">
    <location>
        <begin position="502"/>
        <end position="558"/>
    </location>
</feature>
<evidence type="ECO:0000256" key="1">
    <source>
        <dbReference type="SAM" id="MobiDB-lite"/>
    </source>
</evidence>